<protein>
    <recommendedName>
        <fullName evidence="3">Tetratricopeptide repeat protein</fullName>
    </recommendedName>
</protein>
<dbReference type="Proteomes" id="UP000290365">
    <property type="component" value="Chromosome"/>
</dbReference>
<reference evidence="1 2" key="1">
    <citation type="submission" date="2019-01" db="EMBL/GenBank/DDBJ databases">
        <title>Ktedonosporobacter rubrisoli SCAWS-G2.</title>
        <authorList>
            <person name="Huang Y."/>
            <person name="Yan B."/>
        </authorList>
    </citation>
    <scope>NUCLEOTIDE SEQUENCE [LARGE SCALE GENOMIC DNA]</scope>
    <source>
        <strain evidence="1 2">SCAWS-G2</strain>
    </source>
</reference>
<name>A0A4P6JKQ8_KTERU</name>
<evidence type="ECO:0000313" key="1">
    <source>
        <dbReference type="EMBL" id="QBD75759.1"/>
    </source>
</evidence>
<dbReference type="EMBL" id="CP035758">
    <property type="protein sequence ID" value="QBD75759.1"/>
    <property type="molecule type" value="Genomic_DNA"/>
</dbReference>
<dbReference type="RefSeq" id="WP_129886356.1">
    <property type="nucleotide sequence ID" value="NZ_CP035758.1"/>
</dbReference>
<dbReference type="AlphaFoldDB" id="A0A4P6JKQ8"/>
<dbReference type="KEGG" id="kbs:EPA93_06970"/>
<sequence length="108" mass="12054">MAQNEPTRRRYVDQAQEILQGTLEELDRSTRHRPPTLIVDVATTYALQGKKGQALQYALQAAQSLSETRFISRVPVLRLQSLQAFLCHVGASPTELGALDEAMKHLPL</sequence>
<organism evidence="1 2">
    <name type="scientific">Ktedonosporobacter rubrisoli</name>
    <dbReference type="NCBI Taxonomy" id="2509675"/>
    <lineage>
        <taxon>Bacteria</taxon>
        <taxon>Bacillati</taxon>
        <taxon>Chloroflexota</taxon>
        <taxon>Ktedonobacteria</taxon>
        <taxon>Ktedonobacterales</taxon>
        <taxon>Ktedonosporobacteraceae</taxon>
        <taxon>Ktedonosporobacter</taxon>
    </lineage>
</organism>
<evidence type="ECO:0000313" key="2">
    <source>
        <dbReference type="Proteomes" id="UP000290365"/>
    </source>
</evidence>
<gene>
    <name evidence="1" type="ORF">EPA93_06970</name>
</gene>
<evidence type="ECO:0008006" key="3">
    <source>
        <dbReference type="Google" id="ProtNLM"/>
    </source>
</evidence>
<accession>A0A4P6JKQ8</accession>
<proteinExistence type="predicted"/>
<keyword evidence="2" id="KW-1185">Reference proteome</keyword>